<dbReference type="Proteomes" id="UP001451303">
    <property type="component" value="Unassembled WGS sequence"/>
</dbReference>
<comment type="caution">
    <text evidence="2">The sequence shown here is derived from an EMBL/GenBank/DDBJ whole genome shotgun (WGS) entry which is preliminary data.</text>
</comment>
<keyword evidence="1" id="KW-0472">Membrane</keyword>
<keyword evidence="3" id="KW-1185">Reference proteome</keyword>
<evidence type="ECO:0000256" key="1">
    <source>
        <dbReference type="SAM" id="Phobius"/>
    </source>
</evidence>
<keyword evidence="1" id="KW-0812">Transmembrane</keyword>
<accession>A0ABR3DRG7</accession>
<evidence type="ECO:0000313" key="3">
    <source>
        <dbReference type="Proteomes" id="UP001451303"/>
    </source>
</evidence>
<organism evidence="2 3">
    <name type="scientific">Neurospora intermedia</name>
    <dbReference type="NCBI Taxonomy" id="5142"/>
    <lineage>
        <taxon>Eukaryota</taxon>
        <taxon>Fungi</taxon>
        <taxon>Dikarya</taxon>
        <taxon>Ascomycota</taxon>
        <taxon>Pezizomycotina</taxon>
        <taxon>Sordariomycetes</taxon>
        <taxon>Sordariomycetidae</taxon>
        <taxon>Sordariales</taxon>
        <taxon>Sordariaceae</taxon>
        <taxon>Neurospora</taxon>
    </lineage>
</organism>
<keyword evidence="1" id="KW-1133">Transmembrane helix</keyword>
<name>A0ABR3DRG7_NEUIN</name>
<sequence>MCNAHMASLTEHHSIDEIDEAKVLVPKSRSGDFPVVSRCLTGQTLLWFEASSCMIASQSHSRTPLAPLSAGDAAAGCLHCTTIDFPLLQFRLDPISDVLNTTTGPPMARKFFSSFFFFFFFFFVGFASASRRFGYVKTGSMRKNMGRVYSNVSTEILVRCRGKIPMKWKSIG</sequence>
<feature type="transmembrane region" description="Helical" evidence="1">
    <location>
        <begin position="111"/>
        <end position="133"/>
    </location>
</feature>
<protein>
    <submittedName>
        <fullName evidence="2">Uncharacterized protein</fullName>
    </submittedName>
</protein>
<gene>
    <name evidence="2" type="ORF">QR685DRAFT_41262</name>
</gene>
<dbReference type="EMBL" id="JAVLET010000001">
    <property type="protein sequence ID" value="KAL0475265.1"/>
    <property type="molecule type" value="Genomic_DNA"/>
</dbReference>
<evidence type="ECO:0000313" key="2">
    <source>
        <dbReference type="EMBL" id="KAL0475265.1"/>
    </source>
</evidence>
<proteinExistence type="predicted"/>
<reference evidence="2 3" key="1">
    <citation type="submission" date="2023-09" db="EMBL/GenBank/DDBJ databases">
        <title>Multi-omics analysis of a traditional fermented food reveals byproduct-associated fungal strains for waste-to-food upcycling.</title>
        <authorList>
            <consortium name="Lawrence Berkeley National Laboratory"/>
            <person name="Rekdal V.M."/>
            <person name="Villalobos-Escobedo J.M."/>
            <person name="Rodriguez-Valeron N."/>
            <person name="Garcia M.O."/>
            <person name="Vasquez D.P."/>
            <person name="Damayanti I."/>
            <person name="Sorensen P.M."/>
            <person name="Baidoo E.E."/>
            <person name="De Carvalho A.C."/>
            <person name="Riley R."/>
            <person name="Lipzen A."/>
            <person name="He G."/>
            <person name="Yan M."/>
            <person name="Haridas S."/>
            <person name="Daum C."/>
            <person name="Yoshinaga Y."/>
            <person name="Ng V."/>
            <person name="Grigoriev I.V."/>
            <person name="Munk R."/>
            <person name="Nuraida L."/>
            <person name="Wijaya C.H."/>
            <person name="Morales P.-C."/>
            <person name="Keasling J.D."/>
        </authorList>
    </citation>
    <scope>NUCLEOTIDE SEQUENCE [LARGE SCALE GENOMIC DNA]</scope>
    <source>
        <strain evidence="2 3">FGSC 2613</strain>
    </source>
</reference>